<proteinExistence type="inferred from homology"/>
<name>A0A0W8FRI8_9ZZZZ</name>
<comment type="similarity">
    <text evidence="2">Belongs to the FPP/GGPP synthase family.</text>
</comment>
<dbReference type="EC" id="2.5.1.1" evidence="6"/>
<dbReference type="EC" id="2.5.1.29" evidence="6"/>
<dbReference type="SFLD" id="SFLDS00005">
    <property type="entry name" value="Isoprenoid_Synthase_Type_I"/>
    <property type="match status" value="1"/>
</dbReference>
<dbReference type="Gene3D" id="1.10.600.10">
    <property type="entry name" value="Farnesyl Diphosphate Synthase"/>
    <property type="match status" value="1"/>
</dbReference>
<evidence type="ECO:0000256" key="5">
    <source>
        <dbReference type="ARBA" id="ARBA00022842"/>
    </source>
</evidence>
<gene>
    <name evidence="6" type="ORF">ASZ90_006835</name>
</gene>
<dbReference type="InterPro" id="IPR008949">
    <property type="entry name" value="Isoprenoid_synthase_dom_sf"/>
</dbReference>
<sequence>MQIKDVFSAYKDDLQQVEKYINDNVHSEIKLIPEVAQHLISSGGKRFRPLLLLICARLCGYKGENRFPMATVMEFIHTATLLHDDVIDQASIRRGKTSANQIYGNAISILVGDFLCFKSYTLMTGIGNLDILRLISEMGDIMSEGEVFQLSKCGDINLSEQEYFKIIEKKTAVLISASCASGAILSSAPHKKTEALKQFGRNAGMAFQITDDILDYMAKGKDFGKSIGKDLEEGKITLPLIFAIKQSSSEEKNKIKEIITSQKSSKKAAREILRLIKKYKGIDFSFQIASGYINDAKLQLDIFNESQEKDHLNTVADYILSRKV</sequence>
<dbReference type="Pfam" id="PF00348">
    <property type="entry name" value="polyprenyl_synt"/>
    <property type="match status" value="1"/>
</dbReference>
<dbReference type="EMBL" id="LNQE01000909">
    <property type="protein sequence ID" value="KUG23393.1"/>
    <property type="molecule type" value="Genomic_DNA"/>
</dbReference>
<keyword evidence="5" id="KW-0460">Magnesium</keyword>
<accession>A0A0W8FRI8</accession>
<dbReference type="InterPro" id="IPR000092">
    <property type="entry name" value="Polyprenyl_synt"/>
</dbReference>
<dbReference type="AlphaFoldDB" id="A0A0W8FRI8"/>
<dbReference type="GO" id="GO:0004161">
    <property type="term" value="F:dimethylallyltranstransferase activity"/>
    <property type="evidence" value="ECO:0007669"/>
    <property type="project" value="UniProtKB-EC"/>
</dbReference>
<protein>
    <submittedName>
        <fullName evidence="6">Octaprenyl-diphosphate synthase</fullName>
        <ecNumber evidence="6">2.5.1.1</ecNumber>
        <ecNumber evidence="6">2.5.1.10</ecNumber>
        <ecNumber evidence="6">2.5.1.29</ecNumber>
    </submittedName>
</protein>
<keyword evidence="4" id="KW-0479">Metal-binding</keyword>
<dbReference type="EC" id="2.5.1.10" evidence="6"/>
<comment type="caution">
    <text evidence="6">The sequence shown here is derived from an EMBL/GenBank/DDBJ whole genome shotgun (WGS) entry which is preliminary data.</text>
</comment>
<dbReference type="InterPro" id="IPR033749">
    <property type="entry name" value="Polyprenyl_synt_CS"/>
</dbReference>
<dbReference type="GO" id="GO:0004311">
    <property type="term" value="F:geranylgeranyl diphosphate synthase activity"/>
    <property type="evidence" value="ECO:0007669"/>
    <property type="project" value="UniProtKB-EC"/>
</dbReference>
<dbReference type="GO" id="GO:0046872">
    <property type="term" value="F:metal ion binding"/>
    <property type="evidence" value="ECO:0007669"/>
    <property type="project" value="UniProtKB-KW"/>
</dbReference>
<reference evidence="6" key="1">
    <citation type="journal article" date="2015" name="Proc. Natl. Acad. Sci. U.S.A.">
        <title>Networks of energetic and metabolic interactions define dynamics in microbial communities.</title>
        <authorList>
            <person name="Embree M."/>
            <person name="Liu J.K."/>
            <person name="Al-Bassam M.M."/>
            <person name="Zengler K."/>
        </authorList>
    </citation>
    <scope>NUCLEOTIDE SEQUENCE</scope>
</reference>
<dbReference type="GO" id="GO:0004337">
    <property type="term" value="F:(2E,6E)-farnesyl diphosphate synthase activity"/>
    <property type="evidence" value="ECO:0007669"/>
    <property type="project" value="UniProtKB-EC"/>
</dbReference>
<organism evidence="6">
    <name type="scientific">hydrocarbon metagenome</name>
    <dbReference type="NCBI Taxonomy" id="938273"/>
    <lineage>
        <taxon>unclassified sequences</taxon>
        <taxon>metagenomes</taxon>
        <taxon>ecological metagenomes</taxon>
    </lineage>
</organism>
<dbReference type="PROSITE" id="PS00723">
    <property type="entry name" value="POLYPRENYL_SYNTHASE_1"/>
    <property type="match status" value="1"/>
</dbReference>
<evidence type="ECO:0000256" key="1">
    <source>
        <dbReference type="ARBA" id="ARBA00001946"/>
    </source>
</evidence>
<dbReference type="PANTHER" id="PTHR12001">
    <property type="entry name" value="GERANYLGERANYL PYROPHOSPHATE SYNTHASE"/>
    <property type="match status" value="1"/>
</dbReference>
<keyword evidence="3 6" id="KW-0808">Transferase</keyword>
<evidence type="ECO:0000256" key="3">
    <source>
        <dbReference type="ARBA" id="ARBA00022679"/>
    </source>
</evidence>
<dbReference type="CDD" id="cd00685">
    <property type="entry name" value="Trans_IPPS_HT"/>
    <property type="match status" value="1"/>
</dbReference>
<dbReference type="PANTHER" id="PTHR12001:SF69">
    <property type="entry name" value="ALL TRANS-POLYPRENYL-DIPHOSPHATE SYNTHASE PDSS1"/>
    <property type="match status" value="1"/>
</dbReference>
<evidence type="ECO:0000256" key="2">
    <source>
        <dbReference type="ARBA" id="ARBA00006706"/>
    </source>
</evidence>
<evidence type="ECO:0000256" key="4">
    <source>
        <dbReference type="ARBA" id="ARBA00022723"/>
    </source>
</evidence>
<comment type="cofactor">
    <cofactor evidence="1">
        <name>Mg(2+)</name>
        <dbReference type="ChEBI" id="CHEBI:18420"/>
    </cofactor>
</comment>
<evidence type="ECO:0000313" key="6">
    <source>
        <dbReference type="EMBL" id="KUG23393.1"/>
    </source>
</evidence>
<dbReference type="GO" id="GO:0008299">
    <property type="term" value="P:isoprenoid biosynthetic process"/>
    <property type="evidence" value="ECO:0007669"/>
    <property type="project" value="InterPro"/>
</dbReference>
<dbReference type="SUPFAM" id="SSF48576">
    <property type="entry name" value="Terpenoid synthases"/>
    <property type="match status" value="1"/>
</dbReference>